<protein>
    <recommendedName>
        <fullName evidence="3">Acyl carrier protein</fullName>
    </recommendedName>
</protein>
<proteinExistence type="predicted"/>
<keyword evidence="2" id="KW-1185">Reference proteome</keyword>
<organism evidence="1 2">
    <name type="scientific">Planomonospora sphaerica</name>
    <dbReference type="NCBI Taxonomy" id="161355"/>
    <lineage>
        <taxon>Bacteria</taxon>
        <taxon>Bacillati</taxon>
        <taxon>Actinomycetota</taxon>
        <taxon>Actinomycetes</taxon>
        <taxon>Streptosporangiales</taxon>
        <taxon>Streptosporangiaceae</taxon>
        <taxon>Planomonospora</taxon>
    </lineage>
</organism>
<dbReference type="EMBL" id="BDCX01000009">
    <property type="protein sequence ID" value="GAT68155.1"/>
    <property type="molecule type" value="Genomic_DNA"/>
</dbReference>
<gene>
    <name evidence="1" type="ORF">PS9374_03816</name>
</gene>
<reference evidence="1 2" key="1">
    <citation type="journal article" date="2016" name="Genome Announc.">
        <title>Draft Genome Sequence of Planomonospora sphaerica JCM9374, a Rare Actinomycete.</title>
        <authorList>
            <person name="Dohra H."/>
            <person name="Suzuki T."/>
            <person name="Inoue Y."/>
            <person name="Kodani S."/>
        </authorList>
    </citation>
    <scope>NUCLEOTIDE SEQUENCE [LARGE SCALE GENOMIC DNA]</scope>
    <source>
        <strain evidence="1 2">JCM 9374</strain>
    </source>
</reference>
<accession>A0A161LM01</accession>
<sequence>MTGQVASRLAEMVEAASGGRLPAGEVLRSEGSLAALGLASLELLRLVDAVEDEFGVVLDLGGGAHLDSFPLLAGHVAENLP</sequence>
<dbReference type="RefSeq" id="WP_068898468.1">
    <property type="nucleotide sequence ID" value="NZ_BDCX01000009.1"/>
</dbReference>
<name>A0A161LM01_9ACTN</name>
<dbReference type="Proteomes" id="UP000077701">
    <property type="component" value="Unassembled WGS sequence"/>
</dbReference>
<dbReference type="InterPro" id="IPR036736">
    <property type="entry name" value="ACP-like_sf"/>
</dbReference>
<dbReference type="STRING" id="161355.PS9374_03816"/>
<evidence type="ECO:0008006" key="3">
    <source>
        <dbReference type="Google" id="ProtNLM"/>
    </source>
</evidence>
<reference evidence="2" key="2">
    <citation type="submission" date="2016-04" db="EMBL/GenBank/DDBJ databases">
        <title>Planomonospora sphaerica JCM9374 whole genome shotgun sequence.</title>
        <authorList>
            <person name="Suzuki T."/>
            <person name="Dohra H."/>
            <person name="Kodani S."/>
        </authorList>
    </citation>
    <scope>NUCLEOTIDE SEQUENCE [LARGE SCALE GENOMIC DNA]</scope>
    <source>
        <strain evidence="2">JCM 9374</strain>
    </source>
</reference>
<dbReference type="Gene3D" id="1.10.1200.10">
    <property type="entry name" value="ACP-like"/>
    <property type="match status" value="1"/>
</dbReference>
<evidence type="ECO:0000313" key="1">
    <source>
        <dbReference type="EMBL" id="GAT68155.1"/>
    </source>
</evidence>
<dbReference type="AlphaFoldDB" id="A0A161LM01"/>
<evidence type="ECO:0000313" key="2">
    <source>
        <dbReference type="Proteomes" id="UP000077701"/>
    </source>
</evidence>
<comment type="caution">
    <text evidence="1">The sequence shown here is derived from an EMBL/GenBank/DDBJ whole genome shotgun (WGS) entry which is preliminary data.</text>
</comment>
<dbReference type="SUPFAM" id="SSF47336">
    <property type="entry name" value="ACP-like"/>
    <property type="match status" value="1"/>
</dbReference>